<accession>A0A426RYY9</accession>
<name>A0A426RYY9_9ACTN</name>
<keyword evidence="2" id="KW-1185">Reference proteome</keyword>
<dbReference type="RefSeq" id="WP_125214731.1">
    <property type="nucleotide sequence ID" value="NZ_PDES01000015.1"/>
</dbReference>
<evidence type="ECO:0000313" key="1">
    <source>
        <dbReference type="EMBL" id="RRQ81565.1"/>
    </source>
</evidence>
<dbReference type="AlphaFoldDB" id="A0A426RYY9"/>
<organism evidence="1 2">
    <name type="scientific">Streptomyces griseofuscus</name>
    <dbReference type="NCBI Taxonomy" id="146922"/>
    <lineage>
        <taxon>Bacteria</taxon>
        <taxon>Bacillati</taxon>
        <taxon>Actinomycetota</taxon>
        <taxon>Actinomycetes</taxon>
        <taxon>Kitasatosporales</taxon>
        <taxon>Streptomycetaceae</taxon>
        <taxon>Streptomyces</taxon>
    </lineage>
</organism>
<proteinExistence type="predicted"/>
<dbReference type="Proteomes" id="UP000276379">
    <property type="component" value="Unassembled WGS sequence"/>
</dbReference>
<reference evidence="1 2" key="1">
    <citation type="submission" date="2017-10" db="EMBL/GenBank/DDBJ databases">
        <title>Draft genome of actinobacteria isolated from guarana (Paullinia cupana (Mart.) Ducke.</title>
        <authorList>
            <person name="Siqueira K.A."/>
            <person name="Liotti R.G."/>
            <person name="Mendes T.A."/>
            <person name="Soares M.A."/>
        </authorList>
    </citation>
    <scope>NUCLEOTIDE SEQUENCE [LARGE SCALE GENOMIC DNA]</scope>
    <source>
        <strain evidence="1 2">199</strain>
    </source>
</reference>
<protein>
    <submittedName>
        <fullName evidence="1">Uncharacterized protein</fullName>
    </submittedName>
</protein>
<comment type="caution">
    <text evidence="1">The sequence shown here is derived from an EMBL/GenBank/DDBJ whole genome shotgun (WGS) entry which is preliminary data.</text>
</comment>
<evidence type="ECO:0000313" key="2">
    <source>
        <dbReference type="Proteomes" id="UP000276379"/>
    </source>
</evidence>
<gene>
    <name evidence="1" type="ORF">CQW44_30665</name>
</gene>
<dbReference type="EMBL" id="PDES01000015">
    <property type="protein sequence ID" value="RRQ81565.1"/>
    <property type="molecule type" value="Genomic_DNA"/>
</dbReference>
<sequence length="69" mass="7209">MALMEAESGLCGDCGHPLIETTAADGEFAYDASITKCHACVAGARRVAAFQEDGGKTDGLKVSVFRKET</sequence>